<dbReference type="AlphaFoldDB" id="A0A1H1LD55"/>
<gene>
    <name evidence="1" type="ORF">SAMN05216271_0169</name>
</gene>
<accession>A0A1H1LD55</accession>
<dbReference type="EMBL" id="LT629763">
    <property type="protein sequence ID" value="SDR72252.1"/>
    <property type="molecule type" value="Genomic_DNA"/>
</dbReference>
<sequence length="95" mass="10584">MPAIIPIAYQGVETLSLRQLDELNAAPKGTSFRAFKRALPHLCEGEHFFHLPADEHKSWIEALKASEQVYATTVHLVLLTRSGCERVQQVARSSA</sequence>
<evidence type="ECO:0000313" key="2">
    <source>
        <dbReference type="Proteomes" id="UP000243413"/>
    </source>
</evidence>
<proteinExistence type="predicted"/>
<dbReference type="OrthoDB" id="6903337at2"/>
<dbReference type="RefSeq" id="WP_092283067.1">
    <property type="nucleotide sequence ID" value="NZ_LT629763.1"/>
</dbReference>
<dbReference type="Proteomes" id="UP000243413">
    <property type="component" value="Chromosome I"/>
</dbReference>
<organism evidence="1 2">
    <name type="scientific">Halopseudomonas sabulinigri</name>
    <dbReference type="NCBI Taxonomy" id="472181"/>
    <lineage>
        <taxon>Bacteria</taxon>
        <taxon>Pseudomonadati</taxon>
        <taxon>Pseudomonadota</taxon>
        <taxon>Gammaproteobacteria</taxon>
        <taxon>Pseudomonadales</taxon>
        <taxon>Pseudomonadaceae</taxon>
        <taxon>Halopseudomonas</taxon>
    </lineage>
</organism>
<protein>
    <submittedName>
        <fullName evidence="1">ORF6N domain-containing protein</fullName>
    </submittedName>
</protein>
<name>A0A1H1LD55_9GAMM</name>
<evidence type="ECO:0000313" key="1">
    <source>
        <dbReference type="EMBL" id="SDR72252.1"/>
    </source>
</evidence>
<reference evidence="2" key="1">
    <citation type="submission" date="2016-10" db="EMBL/GenBank/DDBJ databases">
        <authorList>
            <person name="Varghese N."/>
            <person name="Submissions S."/>
        </authorList>
    </citation>
    <scope>NUCLEOTIDE SEQUENCE [LARGE SCALE GENOMIC DNA]</scope>
    <source>
        <strain evidence="2">JCM 14963</strain>
    </source>
</reference>